<dbReference type="Proteomes" id="UP000001227">
    <property type="component" value="Chromosome"/>
</dbReference>
<organism evidence="3 4">
    <name type="scientific">Amoebophilus asiaticus (strain 5a2)</name>
    <dbReference type="NCBI Taxonomy" id="452471"/>
    <lineage>
        <taxon>Bacteria</taxon>
        <taxon>Pseudomonadati</taxon>
        <taxon>Bacteroidota</taxon>
        <taxon>Cytophagia</taxon>
        <taxon>Cytophagales</taxon>
        <taxon>Amoebophilaceae</taxon>
        <taxon>Candidatus Amoebophilus</taxon>
    </lineage>
</organism>
<keyword evidence="2" id="KW-0812">Transmembrane</keyword>
<evidence type="ECO:0000313" key="3">
    <source>
        <dbReference type="EMBL" id="ACE05911.1"/>
    </source>
</evidence>
<feature type="region of interest" description="Disordered" evidence="1">
    <location>
        <begin position="1"/>
        <end position="23"/>
    </location>
</feature>
<dbReference type="eggNOG" id="COG0683">
    <property type="taxonomic scope" value="Bacteria"/>
</dbReference>
<feature type="transmembrane region" description="Helical" evidence="2">
    <location>
        <begin position="48"/>
        <end position="68"/>
    </location>
</feature>
<protein>
    <recommendedName>
        <fullName evidence="5">Phosphate/sulfate permease</fullName>
    </recommendedName>
</protein>
<dbReference type="AlphaFoldDB" id="B3ERQ9"/>
<feature type="transmembrane region" description="Helical" evidence="2">
    <location>
        <begin position="260"/>
        <end position="279"/>
    </location>
</feature>
<evidence type="ECO:0000256" key="1">
    <source>
        <dbReference type="SAM" id="MobiDB-lite"/>
    </source>
</evidence>
<feature type="transmembrane region" description="Helical" evidence="2">
    <location>
        <begin position="221"/>
        <end position="240"/>
    </location>
</feature>
<evidence type="ECO:0008006" key="5">
    <source>
        <dbReference type="Google" id="ProtNLM"/>
    </source>
</evidence>
<sequence length="396" mass="45710">MDKIGSTANGVQEPSSPKKTKFDNSLGQSRLSYLMYQLFDITKKKRDFLIITSCLLIISATITPYPVLARWFGFMLASYSAIANDSIQTIGTFIASNVQKKWWYLWLFIGIIFIATVAYSWVVYNGDVSYQRLTEKGFSEAPESFRFLQLFAPIILLFLTHWRIPVSTSFLLLNVFATESGAVYSVLQKSFYGYFIAFLVAVIFWYPFSRLAGNYFNTKPWKGWVVLQWIASGLLWSVWLMQDASNIAVFLPRRLNIIEFSLFTSFIFFGLGLLFYLRGDKMQKLVNEKSGITDVRAAMLVNLVYMLILFYFKNVSNVPMSTTWVFIGLLGGREIAISLARKDIFKRNKSLMQSIKFIKRDLRHAFIGLFISITLAFLVNEVIRKMIMDFFKNLFN</sequence>
<accession>B3ERQ9</accession>
<proteinExistence type="predicted"/>
<feature type="transmembrane region" description="Helical" evidence="2">
    <location>
        <begin position="291"/>
        <end position="312"/>
    </location>
</feature>
<dbReference type="RefSeq" id="WP_012472676.1">
    <property type="nucleotide sequence ID" value="NC_010830.1"/>
</dbReference>
<name>B3ERQ9_AMOA5</name>
<keyword evidence="2" id="KW-1133">Transmembrane helix</keyword>
<dbReference type="EMBL" id="CP001102">
    <property type="protein sequence ID" value="ACE05911.1"/>
    <property type="molecule type" value="Genomic_DNA"/>
</dbReference>
<dbReference type="HOGENOM" id="CLU_730946_0_0_10"/>
<dbReference type="KEGG" id="aas:Aasi_0506"/>
<dbReference type="OrthoDB" id="246859at2"/>
<reference evidence="3 4" key="1">
    <citation type="journal article" date="2010" name="J. Bacteriol.">
        <title>The genome of the amoeba symbiont 'Candidatus Amoebophilus asiaticus' reveals common mechanisms for host cell interaction among amoeba-associated bacteria.</title>
        <authorList>
            <person name="Schmitz-Esser S."/>
            <person name="Tischler P."/>
            <person name="Arnold R."/>
            <person name="Montanaro J."/>
            <person name="Wagner M."/>
            <person name="Rattei T."/>
            <person name="Horn M."/>
        </authorList>
    </citation>
    <scope>NUCLEOTIDE SEQUENCE [LARGE SCALE GENOMIC DNA]</scope>
    <source>
        <strain evidence="3 4">5a2</strain>
    </source>
</reference>
<feature type="transmembrane region" description="Helical" evidence="2">
    <location>
        <begin position="145"/>
        <end position="164"/>
    </location>
</feature>
<dbReference type="STRING" id="452471.Aasi_0506"/>
<feature type="transmembrane region" description="Helical" evidence="2">
    <location>
        <begin position="324"/>
        <end position="341"/>
    </location>
</feature>
<evidence type="ECO:0000256" key="2">
    <source>
        <dbReference type="SAM" id="Phobius"/>
    </source>
</evidence>
<keyword evidence="2" id="KW-0472">Membrane</keyword>
<feature type="transmembrane region" description="Helical" evidence="2">
    <location>
        <begin position="103"/>
        <end position="124"/>
    </location>
</feature>
<evidence type="ECO:0000313" key="4">
    <source>
        <dbReference type="Proteomes" id="UP000001227"/>
    </source>
</evidence>
<feature type="transmembrane region" description="Helical" evidence="2">
    <location>
        <begin position="362"/>
        <end position="383"/>
    </location>
</feature>
<feature type="transmembrane region" description="Helical" evidence="2">
    <location>
        <begin position="191"/>
        <end position="209"/>
    </location>
</feature>
<gene>
    <name evidence="3" type="ordered locus">Aasi_0506</name>
</gene>
<keyword evidence="4" id="KW-1185">Reference proteome</keyword>